<dbReference type="GO" id="GO:0032049">
    <property type="term" value="P:cardiolipin biosynthetic process"/>
    <property type="evidence" value="ECO:0007669"/>
    <property type="project" value="UniProtKB-ARBA"/>
</dbReference>
<feature type="domain" description="PLD phosphodiesterase" evidence="1">
    <location>
        <begin position="106"/>
        <end position="133"/>
    </location>
</feature>
<sequence length="360" mass="42688">MSDSNTPISVKLFDDNLLMFTSMIEDIKQATKYIYLETFRFNDDAIGRKFRDALMEKAKEGIDIRLLLDAYGSKPSEMFNEMIQNGIKIRYFKKIKFFLSNTFARNNSRNHRKLLLIDDRITYIGSSNITAYCLNWRDLNLRLENPITRKFKGCFMHSAAQYKFYDDWDPFEKIKIIQYHGYGIVQETPSPYIQAVRNYMLKMIENAKEEILIETPYFLPGHKIRKALVHAAQKGIRVVIHIPKNSDVGLVDILCNKYLGPMHKAGIQWKFYTPDLLHAKCLLVDQKRFFMGSANMDYRSFRYQYEIMLYGENPEVLELLNRHIAGTEQHSIDFDYEKWKNSPRIVRFMQWLLTPFRHLF</sequence>
<dbReference type="Proteomes" id="UP000823612">
    <property type="component" value="Unassembled WGS sequence"/>
</dbReference>
<reference evidence="2" key="2">
    <citation type="journal article" date="2021" name="PeerJ">
        <title>Extensive microbial diversity within the chicken gut microbiome revealed by metagenomics and culture.</title>
        <authorList>
            <person name="Gilroy R."/>
            <person name="Ravi A."/>
            <person name="Getino M."/>
            <person name="Pursley I."/>
            <person name="Horton D.L."/>
            <person name="Alikhan N.F."/>
            <person name="Baker D."/>
            <person name="Gharbi K."/>
            <person name="Hall N."/>
            <person name="Watson M."/>
            <person name="Adriaenssens E.M."/>
            <person name="Foster-Nyarko E."/>
            <person name="Jarju S."/>
            <person name="Secka A."/>
            <person name="Antonio M."/>
            <person name="Oren A."/>
            <person name="Chaudhuri R.R."/>
            <person name="La Ragione R."/>
            <person name="Hildebrand F."/>
            <person name="Pallen M.J."/>
        </authorList>
    </citation>
    <scope>NUCLEOTIDE SEQUENCE</scope>
    <source>
        <strain evidence="2">2889</strain>
    </source>
</reference>
<dbReference type="InterPro" id="IPR001736">
    <property type="entry name" value="PLipase_D/transphosphatidylase"/>
</dbReference>
<dbReference type="Pfam" id="PF13091">
    <property type="entry name" value="PLDc_2"/>
    <property type="match status" value="2"/>
</dbReference>
<proteinExistence type="predicted"/>
<protein>
    <recommendedName>
        <fullName evidence="1">PLD phosphodiesterase domain-containing protein</fullName>
    </recommendedName>
</protein>
<reference evidence="2" key="1">
    <citation type="submission" date="2020-10" db="EMBL/GenBank/DDBJ databases">
        <authorList>
            <person name="Gilroy R."/>
        </authorList>
    </citation>
    <scope>NUCLEOTIDE SEQUENCE</scope>
    <source>
        <strain evidence="2">2889</strain>
    </source>
</reference>
<dbReference type="AlphaFoldDB" id="A0A9D9H2I8"/>
<comment type="caution">
    <text evidence="2">The sequence shown here is derived from an EMBL/GenBank/DDBJ whole genome shotgun (WGS) entry which is preliminary data.</text>
</comment>
<evidence type="ECO:0000313" key="2">
    <source>
        <dbReference type="EMBL" id="MBO8433549.1"/>
    </source>
</evidence>
<gene>
    <name evidence="2" type="ORF">IAB08_09720</name>
</gene>
<dbReference type="InterPro" id="IPR025202">
    <property type="entry name" value="PLD-like_dom"/>
</dbReference>
<dbReference type="Gene3D" id="3.30.870.10">
    <property type="entry name" value="Endonuclease Chain A"/>
    <property type="match status" value="2"/>
</dbReference>
<dbReference type="CDD" id="cd09112">
    <property type="entry name" value="PLDc_CLS_2"/>
    <property type="match status" value="1"/>
</dbReference>
<dbReference type="GO" id="GO:0030572">
    <property type="term" value="F:phosphatidyltransferase activity"/>
    <property type="evidence" value="ECO:0007669"/>
    <property type="project" value="UniProtKB-ARBA"/>
</dbReference>
<dbReference type="SUPFAM" id="SSF56024">
    <property type="entry name" value="Phospholipase D/nuclease"/>
    <property type="match status" value="2"/>
</dbReference>
<dbReference type="PROSITE" id="PS50035">
    <property type="entry name" value="PLD"/>
    <property type="match status" value="2"/>
</dbReference>
<name>A0A9D9H2I8_9BACT</name>
<evidence type="ECO:0000259" key="1">
    <source>
        <dbReference type="PROSITE" id="PS50035"/>
    </source>
</evidence>
<organism evidence="2 3">
    <name type="scientific">Candidatus Pullibacteroides excrementavium</name>
    <dbReference type="NCBI Taxonomy" id="2840905"/>
    <lineage>
        <taxon>Bacteria</taxon>
        <taxon>Pseudomonadati</taxon>
        <taxon>Bacteroidota</taxon>
        <taxon>Bacteroidia</taxon>
        <taxon>Bacteroidales</taxon>
        <taxon>Candidatus Pullibacteroides</taxon>
    </lineage>
</organism>
<dbReference type="CDD" id="cd09110">
    <property type="entry name" value="PLDc_CLS_1"/>
    <property type="match status" value="1"/>
</dbReference>
<dbReference type="PANTHER" id="PTHR21248">
    <property type="entry name" value="CARDIOLIPIN SYNTHASE"/>
    <property type="match status" value="1"/>
</dbReference>
<feature type="domain" description="PLD phosphodiesterase" evidence="1">
    <location>
        <begin position="273"/>
        <end position="300"/>
    </location>
</feature>
<dbReference type="EMBL" id="JADIMZ010000147">
    <property type="protein sequence ID" value="MBO8433549.1"/>
    <property type="molecule type" value="Genomic_DNA"/>
</dbReference>
<dbReference type="SMART" id="SM00155">
    <property type="entry name" value="PLDc"/>
    <property type="match status" value="2"/>
</dbReference>
<accession>A0A9D9H2I8</accession>
<dbReference type="PIRSF" id="PIRSF000850">
    <property type="entry name" value="Phospholipase_D_PSS"/>
    <property type="match status" value="1"/>
</dbReference>
<evidence type="ECO:0000313" key="3">
    <source>
        <dbReference type="Proteomes" id="UP000823612"/>
    </source>
</evidence>
<dbReference type="PANTHER" id="PTHR21248:SF22">
    <property type="entry name" value="PHOSPHOLIPASE D"/>
    <property type="match status" value="1"/>
</dbReference>